<comment type="caution">
    <text evidence="9">The sequence shown here is derived from an EMBL/GenBank/DDBJ whole genome shotgun (WGS) entry which is preliminary data.</text>
</comment>
<keyword evidence="4" id="KW-0378">Hydrolase</keyword>
<dbReference type="GO" id="GO:0003676">
    <property type="term" value="F:nucleic acid binding"/>
    <property type="evidence" value="ECO:0007669"/>
    <property type="project" value="InterPro"/>
</dbReference>
<gene>
    <name evidence="9" type="ORF">GEV33_014284</name>
</gene>
<feature type="domain" description="Integrase catalytic" evidence="8">
    <location>
        <begin position="453"/>
        <end position="628"/>
    </location>
</feature>
<dbReference type="Pfam" id="PF07727">
    <property type="entry name" value="RVT_2"/>
    <property type="match status" value="1"/>
</dbReference>
<protein>
    <recommendedName>
        <fullName evidence="11">Retrovirus-related Pol polyprotein from transposon TNT 1-94</fullName>
    </recommendedName>
</protein>
<evidence type="ECO:0000313" key="10">
    <source>
        <dbReference type="Proteomes" id="UP000719412"/>
    </source>
</evidence>
<dbReference type="PROSITE" id="PS50158">
    <property type="entry name" value="ZF_CCHC"/>
    <property type="match status" value="1"/>
</dbReference>
<evidence type="ECO:0000259" key="8">
    <source>
        <dbReference type="PROSITE" id="PS50994"/>
    </source>
</evidence>
<dbReference type="EMBL" id="JABDTM020028705">
    <property type="protein sequence ID" value="KAH0808507.1"/>
    <property type="molecule type" value="Genomic_DNA"/>
</dbReference>
<evidence type="ECO:0000256" key="1">
    <source>
        <dbReference type="ARBA" id="ARBA00022670"/>
    </source>
</evidence>
<dbReference type="InterPro" id="IPR012337">
    <property type="entry name" value="RNaseH-like_sf"/>
</dbReference>
<dbReference type="InterPro" id="IPR036875">
    <property type="entry name" value="Znf_CCHC_sf"/>
</dbReference>
<feature type="domain" description="CCHC-type" evidence="7">
    <location>
        <begin position="229"/>
        <end position="243"/>
    </location>
</feature>
<dbReference type="InterPro" id="IPR043502">
    <property type="entry name" value="DNA/RNA_pol_sf"/>
</dbReference>
<dbReference type="SUPFAM" id="SSF53098">
    <property type="entry name" value="Ribonuclease H-like"/>
    <property type="match status" value="1"/>
</dbReference>
<dbReference type="CDD" id="cd09272">
    <property type="entry name" value="RNase_HI_RT_Ty1"/>
    <property type="match status" value="1"/>
</dbReference>
<dbReference type="InterPro" id="IPR039537">
    <property type="entry name" value="Retrotran_Ty1/copia-like"/>
</dbReference>
<feature type="compositionally biased region" description="Polar residues" evidence="6">
    <location>
        <begin position="724"/>
        <end position="734"/>
    </location>
</feature>
<name>A0A8J6L6Q6_TENMO</name>
<dbReference type="Pfam" id="PF00665">
    <property type="entry name" value="rve"/>
    <property type="match status" value="1"/>
</dbReference>
<dbReference type="SUPFAM" id="SSF56672">
    <property type="entry name" value="DNA/RNA polymerases"/>
    <property type="match status" value="1"/>
</dbReference>
<keyword evidence="10" id="KW-1185">Reference proteome</keyword>
<evidence type="ECO:0008006" key="11">
    <source>
        <dbReference type="Google" id="ProtNLM"/>
    </source>
</evidence>
<dbReference type="Gene3D" id="4.10.60.10">
    <property type="entry name" value="Zinc finger, CCHC-type"/>
    <property type="match status" value="1"/>
</dbReference>
<dbReference type="Gene3D" id="3.30.420.10">
    <property type="entry name" value="Ribonuclease H-like superfamily/Ribonuclease H"/>
    <property type="match status" value="1"/>
</dbReference>
<dbReference type="GO" id="GO:0042575">
    <property type="term" value="C:DNA polymerase complex"/>
    <property type="evidence" value="ECO:0007669"/>
    <property type="project" value="UniProtKB-ARBA"/>
</dbReference>
<keyword evidence="5" id="KW-0862">Zinc</keyword>
<dbReference type="GO" id="GO:0008270">
    <property type="term" value="F:zinc ion binding"/>
    <property type="evidence" value="ECO:0007669"/>
    <property type="project" value="UniProtKB-KW"/>
</dbReference>
<dbReference type="SMART" id="SM00343">
    <property type="entry name" value="ZnF_C2HC"/>
    <property type="match status" value="1"/>
</dbReference>
<dbReference type="Pfam" id="PF00098">
    <property type="entry name" value="zf-CCHC"/>
    <property type="match status" value="1"/>
</dbReference>
<reference evidence="9" key="2">
    <citation type="submission" date="2021-08" db="EMBL/GenBank/DDBJ databases">
        <authorList>
            <person name="Eriksson T."/>
        </authorList>
    </citation>
    <scope>NUCLEOTIDE SEQUENCE</scope>
    <source>
        <strain evidence="9">Stoneville</strain>
        <tissue evidence="9">Whole head</tissue>
    </source>
</reference>
<evidence type="ECO:0000256" key="4">
    <source>
        <dbReference type="ARBA" id="ARBA00022801"/>
    </source>
</evidence>
<dbReference type="InterPro" id="IPR001878">
    <property type="entry name" value="Znf_CCHC"/>
</dbReference>
<dbReference type="Proteomes" id="UP000719412">
    <property type="component" value="Unassembled WGS sequence"/>
</dbReference>
<evidence type="ECO:0000259" key="7">
    <source>
        <dbReference type="PROSITE" id="PS50158"/>
    </source>
</evidence>
<keyword evidence="5" id="KW-0863">Zinc-finger</keyword>
<dbReference type="Pfam" id="PF14223">
    <property type="entry name" value="Retrotran_gag_2"/>
    <property type="match status" value="1"/>
</dbReference>
<dbReference type="AlphaFoldDB" id="A0A8J6L6Q6"/>
<dbReference type="PANTHER" id="PTHR42648">
    <property type="entry name" value="TRANSPOSASE, PUTATIVE-RELATED"/>
    <property type="match status" value="1"/>
</dbReference>
<dbReference type="GO" id="GO:0071897">
    <property type="term" value="P:DNA biosynthetic process"/>
    <property type="evidence" value="ECO:0007669"/>
    <property type="project" value="UniProtKB-ARBA"/>
</dbReference>
<organism evidence="9 10">
    <name type="scientific">Tenebrio molitor</name>
    <name type="common">Yellow mealworm beetle</name>
    <dbReference type="NCBI Taxonomy" id="7067"/>
    <lineage>
        <taxon>Eukaryota</taxon>
        <taxon>Metazoa</taxon>
        <taxon>Ecdysozoa</taxon>
        <taxon>Arthropoda</taxon>
        <taxon>Hexapoda</taxon>
        <taxon>Insecta</taxon>
        <taxon>Pterygota</taxon>
        <taxon>Neoptera</taxon>
        <taxon>Endopterygota</taxon>
        <taxon>Coleoptera</taxon>
        <taxon>Polyphaga</taxon>
        <taxon>Cucujiformia</taxon>
        <taxon>Tenebrionidae</taxon>
        <taxon>Tenebrio</taxon>
    </lineage>
</organism>
<sequence length="1263" mass="144411">MGPQSDQRQRRSLLTLTNNMPPTNNQITFEKLRGRENYNTWKSAMRAALHLEDLWKCVTGDVTDEDKNMKARSRILLATEPHIYIHVEDAATAKDAWNNLARTFEDAGQNNRIALMRALTDTRLDKCQSMEEYVYQIISYSNRLNAIKFKVDDEWIGTFLLAGLTPEYDPLIMSITSSDKPLSGDEIKTKLLLEYSMKNDNVKKTRDDNVAMASKFQNRNARAQKTKNCFNCNKPGHFSRDCRLPKTDATIRAEQKRKQQEKAFLAFSTAHAMDPDAWYLDSCASAHFTHREDWLDNVSSTSDSKIVLADNTKIESKSIDSTLIPIQIDNKPDFIKVHNVVYAPEISTNLLSVSKIIEKGHTVEFKGSRCEIKSKYGDLLATVRDHGGIYELDSAEQSANITTTSHAPELWHRRVGHPGNSIAVHFKEAVTGCNSVPATEGTCVPCLQGKHHRSPFPKDGKRAENLLDLIHSDLCGPMKNDSLGGSKYFLTLIDDHSKKIHVYFLRHKNAVSECIKDFKIFAENQLERKMKAFRSDNGREYVNNELKAYLESTGVRHQLTIPYTPQQNGVAERTNRTIVEKARSLLSDAGLPKAYWAEAVSTAVYLINRTPTRVLNFKTPEEIWTGRKPDISHLKIFGCKAMVYVPKPLRLKWDSPTRDAIFIGYPEESKGYRFYDPQTRKVFKGRDAVFMETEFLAQLKRNETNVATFELAVPTDDEDDEEPQTASPTATTKIPETINEEEPQNMLRKTTRKPKPKKDDDYVYYKINAITHENEDEDPQTPEEALNSPQSHLWKSAMEEEYKALMENGTWTLTDPKPNAKVLKTRIHFEETYSPVIRMETLRFLISMAAKYDLKIHQLDVKNAFLHGDLKEELYIQQPTGFEQTGKENQICKLRKAMYGLKQGSRAWNSKLNSVLTKIGFTRSQTDPCVYTKRAGRKMELLAVYVDDILIFSNDDFATSSTKNSLNEKFHMKDLGQVSKCLGINFTRDWKRHTIHIDQSDYILNLLKRFKMEDSHPVRTPEDVNQKLDLHTNETETTPIFPYREAIGGLLYLTQISRPDIAHAVNYLSRFNQNPDIVHWRAVKRILRYLKSTISLKMEFSSLEENTITAYCDADWGNDLADRRSTTGFIIFHNRNPVSWSSKKQPTVALSTTEAEYMALSYTCQELIWLRSLASELDPTSVEEPTTLYNDNKGAVDLASDAGFSQRTKHIDLRHHFIRQLVEDAKIKVKLISTQDMIADALTKPLCVAKFQSCISHYGLVNN</sequence>
<dbReference type="PANTHER" id="PTHR42648:SF28">
    <property type="entry name" value="TRANSPOSON-ENCODED PROTEIN WITH RIBONUCLEASE H-LIKE AND RETROVIRUS ZINC FINGER-LIKE DOMAINS"/>
    <property type="match status" value="1"/>
</dbReference>
<dbReference type="Pfam" id="PF22936">
    <property type="entry name" value="Pol_BBD"/>
    <property type="match status" value="1"/>
</dbReference>
<evidence type="ECO:0000313" key="9">
    <source>
        <dbReference type="EMBL" id="KAH0808507.1"/>
    </source>
</evidence>
<evidence type="ECO:0000256" key="6">
    <source>
        <dbReference type="SAM" id="MobiDB-lite"/>
    </source>
</evidence>
<reference evidence="9" key="1">
    <citation type="journal article" date="2020" name="J Insects Food Feed">
        <title>The yellow mealworm (Tenebrio molitor) genome: a resource for the emerging insects as food and feed industry.</title>
        <authorList>
            <person name="Eriksson T."/>
            <person name="Andere A."/>
            <person name="Kelstrup H."/>
            <person name="Emery V."/>
            <person name="Picard C."/>
        </authorList>
    </citation>
    <scope>NUCLEOTIDE SEQUENCE</scope>
    <source>
        <strain evidence="9">Stoneville</strain>
        <tissue evidence="9">Whole head</tissue>
    </source>
</reference>
<feature type="region of interest" description="Disordered" evidence="6">
    <location>
        <begin position="712"/>
        <end position="759"/>
    </location>
</feature>
<evidence type="ECO:0000256" key="2">
    <source>
        <dbReference type="ARBA" id="ARBA00022723"/>
    </source>
</evidence>
<keyword evidence="1" id="KW-0645">Protease</keyword>
<dbReference type="InterPro" id="IPR001584">
    <property type="entry name" value="Integrase_cat-core"/>
</dbReference>
<dbReference type="InterPro" id="IPR054722">
    <property type="entry name" value="PolX-like_BBD"/>
</dbReference>
<dbReference type="InterPro" id="IPR057670">
    <property type="entry name" value="SH3_retrovirus"/>
</dbReference>
<keyword evidence="2" id="KW-0479">Metal-binding</keyword>
<accession>A0A8J6L6Q6</accession>
<dbReference type="InterPro" id="IPR013103">
    <property type="entry name" value="RVT_2"/>
</dbReference>
<evidence type="ECO:0000256" key="3">
    <source>
        <dbReference type="ARBA" id="ARBA00022750"/>
    </source>
</evidence>
<dbReference type="GO" id="GO:0015074">
    <property type="term" value="P:DNA integration"/>
    <property type="evidence" value="ECO:0007669"/>
    <property type="project" value="InterPro"/>
</dbReference>
<dbReference type="SUPFAM" id="SSF57756">
    <property type="entry name" value="Retrovirus zinc finger-like domains"/>
    <property type="match status" value="1"/>
</dbReference>
<keyword evidence="3" id="KW-0064">Aspartyl protease</keyword>
<proteinExistence type="predicted"/>
<dbReference type="PROSITE" id="PS50994">
    <property type="entry name" value="INTEGRASE"/>
    <property type="match status" value="1"/>
</dbReference>
<evidence type="ECO:0000256" key="5">
    <source>
        <dbReference type="PROSITE-ProRule" id="PRU00047"/>
    </source>
</evidence>
<dbReference type="InterPro" id="IPR036397">
    <property type="entry name" value="RNaseH_sf"/>
</dbReference>
<dbReference type="GO" id="GO:0006508">
    <property type="term" value="P:proteolysis"/>
    <property type="evidence" value="ECO:0007669"/>
    <property type="project" value="UniProtKB-KW"/>
</dbReference>
<dbReference type="Pfam" id="PF25597">
    <property type="entry name" value="SH3_retrovirus"/>
    <property type="match status" value="1"/>
</dbReference>
<dbReference type="GO" id="GO:0004190">
    <property type="term" value="F:aspartic-type endopeptidase activity"/>
    <property type="evidence" value="ECO:0007669"/>
    <property type="project" value="UniProtKB-KW"/>
</dbReference>